<dbReference type="eggNOG" id="KOG0537">
    <property type="taxonomic scope" value="Eukaryota"/>
</dbReference>
<evidence type="ECO:0000256" key="1">
    <source>
        <dbReference type="ARBA" id="ARBA00001917"/>
    </source>
</evidence>
<evidence type="ECO:0000313" key="20">
    <source>
        <dbReference type="EMBL" id="EPQ58989.1"/>
    </source>
</evidence>
<evidence type="ECO:0000256" key="10">
    <source>
        <dbReference type="ARBA" id="ARBA00023004"/>
    </source>
</evidence>
<dbReference type="AlphaFoldDB" id="S7RZZ3"/>
<evidence type="ECO:0000256" key="2">
    <source>
        <dbReference type="ARBA" id="ARBA00001970"/>
    </source>
</evidence>
<evidence type="ECO:0000256" key="8">
    <source>
        <dbReference type="ARBA" id="ARBA00022723"/>
    </source>
</evidence>
<dbReference type="InterPro" id="IPR008259">
    <property type="entry name" value="FMN_hydac_DH_AS"/>
</dbReference>
<dbReference type="SUPFAM" id="SSF55856">
    <property type="entry name" value="Cytochrome b5-like heme/steroid binding domain"/>
    <property type="match status" value="1"/>
</dbReference>
<dbReference type="RefSeq" id="XP_007861841.1">
    <property type="nucleotide sequence ID" value="XM_007863650.1"/>
</dbReference>
<comment type="subcellular location">
    <subcellularLocation>
        <location evidence="3">Mitochondrion intermembrane space</location>
    </subcellularLocation>
</comment>
<dbReference type="GeneID" id="19306998"/>
<dbReference type="PANTHER" id="PTHR10578">
    <property type="entry name" value="S -2-HYDROXY-ACID OXIDASE-RELATED"/>
    <property type="match status" value="1"/>
</dbReference>
<dbReference type="EMBL" id="KB469297">
    <property type="protein sequence ID" value="EPQ58989.1"/>
    <property type="molecule type" value="Genomic_DNA"/>
</dbReference>
<evidence type="ECO:0000256" key="14">
    <source>
        <dbReference type="ARBA" id="ARBA00061589"/>
    </source>
</evidence>
<dbReference type="InterPro" id="IPR037458">
    <property type="entry name" value="L-MDH/L-LDH_FMN-bd"/>
</dbReference>
<accession>S7RZZ3</accession>
<dbReference type="FunFam" id="3.20.20.70:FF:000062">
    <property type="entry name" value="Cytochrome b2, mitochondrial, putative"/>
    <property type="match status" value="1"/>
</dbReference>
<dbReference type="OMA" id="ISGYQDP"/>
<evidence type="ECO:0000256" key="3">
    <source>
        <dbReference type="ARBA" id="ARBA00004569"/>
    </source>
</evidence>
<feature type="domain" description="Cytochrome b5 heme-binding" evidence="18">
    <location>
        <begin position="28"/>
        <end position="111"/>
    </location>
</feature>
<dbReference type="PROSITE" id="PS50255">
    <property type="entry name" value="CYTOCHROME_B5_2"/>
    <property type="match status" value="1"/>
</dbReference>
<evidence type="ECO:0000256" key="12">
    <source>
        <dbReference type="ARBA" id="ARBA00052399"/>
    </source>
</evidence>
<evidence type="ECO:0000256" key="16">
    <source>
        <dbReference type="ARBA" id="ARBA00068515"/>
    </source>
</evidence>
<dbReference type="InterPro" id="IPR000262">
    <property type="entry name" value="FMN-dep_DH"/>
</dbReference>
<dbReference type="GO" id="GO:0005758">
    <property type="term" value="C:mitochondrial intermembrane space"/>
    <property type="evidence" value="ECO:0007669"/>
    <property type="project" value="UniProtKB-SubCell"/>
</dbReference>
<dbReference type="InterPro" id="IPR013785">
    <property type="entry name" value="Aldolase_TIM"/>
</dbReference>
<gene>
    <name evidence="20" type="ORF">GLOTRDRAFT_54623</name>
</gene>
<keyword evidence="7" id="KW-0288">FMN</keyword>
<dbReference type="GO" id="GO:0006089">
    <property type="term" value="P:lactate metabolic process"/>
    <property type="evidence" value="ECO:0007669"/>
    <property type="project" value="TreeGrafter"/>
</dbReference>
<keyword evidence="10" id="KW-0408">Iron</keyword>
<name>S7RZZ3_GLOTA</name>
<keyword evidence="21" id="KW-1185">Reference proteome</keyword>
<dbReference type="SUPFAM" id="SSF51395">
    <property type="entry name" value="FMN-linked oxidoreductases"/>
    <property type="match status" value="1"/>
</dbReference>
<comment type="catalytic activity">
    <reaction evidence="12">
        <text>(S)-lactate + 2 Fe(III)-[cytochrome c] = 2 Fe(II)-[cytochrome c] + pyruvate + 2 H(+)</text>
        <dbReference type="Rhea" id="RHEA:19909"/>
        <dbReference type="Rhea" id="RHEA-COMP:10350"/>
        <dbReference type="Rhea" id="RHEA-COMP:14399"/>
        <dbReference type="ChEBI" id="CHEBI:15361"/>
        <dbReference type="ChEBI" id="CHEBI:15378"/>
        <dbReference type="ChEBI" id="CHEBI:16651"/>
        <dbReference type="ChEBI" id="CHEBI:29033"/>
        <dbReference type="ChEBI" id="CHEBI:29034"/>
        <dbReference type="EC" id="1.1.2.3"/>
    </reaction>
    <physiologicalReaction direction="left-to-right" evidence="12">
        <dbReference type="Rhea" id="RHEA:19910"/>
    </physiologicalReaction>
</comment>
<keyword evidence="9" id="KW-0560">Oxidoreductase</keyword>
<evidence type="ECO:0000256" key="9">
    <source>
        <dbReference type="ARBA" id="ARBA00023002"/>
    </source>
</evidence>
<dbReference type="SMART" id="SM01117">
    <property type="entry name" value="Cyt-b5"/>
    <property type="match status" value="1"/>
</dbReference>
<dbReference type="HOGENOM" id="CLU_020639_1_1_1"/>
<comment type="cofactor">
    <cofactor evidence="1">
        <name>FMN</name>
        <dbReference type="ChEBI" id="CHEBI:58210"/>
    </cofactor>
</comment>
<dbReference type="PROSITE" id="PS00557">
    <property type="entry name" value="FMN_HYDROXY_ACID_DH_1"/>
    <property type="match status" value="1"/>
</dbReference>
<keyword evidence="5" id="KW-0349">Heme</keyword>
<comment type="subunit">
    <text evidence="4">Homotetramer.</text>
</comment>
<dbReference type="Pfam" id="PF00173">
    <property type="entry name" value="Cyt-b5"/>
    <property type="match status" value="1"/>
</dbReference>
<keyword evidence="11" id="KW-0496">Mitochondrion</keyword>
<comment type="cofactor">
    <cofactor evidence="2">
        <name>heme b</name>
        <dbReference type="ChEBI" id="CHEBI:60344"/>
    </cofactor>
</comment>
<feature type="region of interest" description="Disordered" evidence="17">
    <location>
        <begin position="100"/>
        <end position="125"/>
    </location>
</feature>
<dbReference type="EC" id="1.1.2.3" evidence="15"/>
<comment type="similarity">
    <text evidence="14">In the N-terminal section; belongs to the cytochrome b5 family.</text>
</comment>
<dbReference type="CDD" id="cd02922">
    <property type="entry name" value="FCB2_FMN"/>
    <property type="match status" value="1"/>
</dbReference>
<keyword evidence="6" id="KW-0285">Flavoprotein</keyword>
<dbReference type="PANTHER" id="PTHR10578:SF101">
    <property type="entry name" value="L-LACTATE DEHYDROGENASE (CYTOCHROME B2)"/>
    <property type="match status" value="1"/>
</dbReference>
<dbReference type="InterPro" id="IPR001199">
    <property type="entry name" value="Cyt_B5-like_heme/steroid-bd"/>
</dbReference>
<evidence type="ECO:0000256" key="5">
    <source>
        <dbReference type="ARBA" id="ARBA00022617"/>
    </source>
</evidence>
<proteinExistence type="inferred from homology"/>
<evidence type="ECO:0000259" key="18">
    <source>
        <dbReference type="PROSITE" id="PS50255"/>
    </source>
</evidence>
<dbReference type="Gene3D" id="3.20.20.70">
    <property type="entry name" value="Aldolase class I"/>
    <property type="match status" value="1"/>
</dbReference>
<dbReference type="InterPro" id="IPR037396">
    <property type="entry name" value="FMN_HAD"/>
</dbReference>
<evidence type="ECO:0000256" key="15">
    <source>
        <dbReference type="ARBA" id="ARBA00066458"/>
    </source>
</evidence>
<dbReference type="GO" id="GO:0046872">
    <property type="term" value="F:metal ion binding"/>
    <property type="evidence" value="ECO:0007669"/>
    <property type="project" value="UniProtKB-KW"/>
</dbReference>
<evidence type="ECO:0000256" key="7">
    <source>
        <dbReference type="ARBA" id="ARBA00022643"/>
    </source>
</evidence>
<sequence>MIGEGMLRPMYLDSDRDMKSGEASTSAPKYVSYQDVQKHKSKDSCWVIIEGQVYDTTPILDTHPGGSRAILKYAGEDATYVADAELKAFKPVHPPGTLSQLPSEAHLGPVDPATFPKESKELSQEERRVMEARASLPPPSAALNLHDVEELAEKALTTTAWAYYRSAGDDENSYHENVAAFKRFWFRPRVLRKVSVVSTNTTMLSFPSSLPIYITPTALARLGHQDGEMNFTRAAAKEGLIQGLSQYASCSVEEVMSVRHPDQTLIFQMYMSPDRVAAGSLLRRLEGLGFKALMLTVDAIVAGNRELDQRAKADNTSAVRHRLNVALDADVCWEDVAWIKSLTKLPVVIKGIQSVEDAIIAYEHGVQGIVLSNHGGRQLDFSPSPMTLLYELSQARSDLLWRRDFEVFVDGGVTRGTDVLKALCLGARAVGMGRPFLYANGVWGEEGCRRVVQIMREEIERAMRLLGVSNLNQLSPSMVRYIDREPMASRL</sequence>
<dbReference type="OrthoDB" id="1925334at2759"/>
<keyword evidence="8" id="KW-0479">Metal-binding</keyword>
<dbReference type="eggNOG" id="KOG0538">
    <property type="taxonomic scope" value="Eukaryota"/>
</dbReference>
<evidence type="ECO:0000313" key="21">
    <source>
        <dbReference type="Proteomes" id="UP000030669"/>
    </source>
</evidence>
<dbReference type="PROSITE" id="PS51349">
    <property type="entry name" value="FMN_HYDROXY_ACID_DH_2"/>
    <property type="match status" value="1"/>
</dbReference>
<dbReference type="STRING" id="670483.S7RZZ3"/>
<evidence type="ECO:0000256" key="4">
    <source>
        <dbReference type="ARBA" id="ARBA00011881"/>
    </source>
</evidence>
<dbReference type="Pfam" id="PF01070">
    <property type="entry name" value="FMN_dh"/>
    <property type="match status" value="1"/>
</dbReference>
<protein>
    <recommendedName>
        <fullName evidence="16">L-lactate dehydrogenase (cytochrome)</fullName>
        <ecNumber evidence="15">1.1.2.3</ecNumber>
    </recommendedName>
</protein>
<reference evidence="20 21" key="1">
    <citation type="journal article" date="2012" name="Science">
        <title>The Paleozoic origin of enzymatic lignin decomposition reconstructed from 31 fungal genomes.</title>
        <authorList>
            <person name="Floudas D."/>
            <person name="Binder M."/>
            <person name="Riley R."/>
            <person name="Barry K."/>
            <person name="Blanchette R.A."/>
            <person name="Henrissat B."/>
            <person name="Martinez A.T."/>
            <person name="Otillar R."/>
            <person name="Spatafora J.W."/>
            <person name="Yadav J.S."/>
            <person name="Aerts A."/>
            <person name="Benoit I."/>
            <person name="Boyd A."/>
            <person name="Carlson A."/>
            <person name="Copeland A."/>
            <person name="Coutinho P.M."/>
            <person name="de Vries R.P."/>
            <person name="Ferreira P."/>
            <person name="Findley K."/>
            <person name="Foster B."/>
            <person name="Gaskell J."/>
            <person name="Glotzer D."/>
            <person name="Gorecki P."/>
            <person name="Heitman J."/>
            <person name="Hesse C."/>
            <person name="Hori C."/>
            <person name="Igarashi K."/>
            <person name="Jurgens J.A."/>
            <person name="Kallen N."/>
            <person name="Kersten P."/>
            <person name="Kohler A."/>
            <person name="Kuees U."/>
            <person name="Kumar T.K.A."/>
            <person name="Kuo A."/>
            <person name="LaButti K."/>
            <person name="Larrondo L.F."/>
            <person name="Lindquist E."/>
            <person name="Ling A."/>
            <person name="Lombard V."/>
            <person name="Lucas S."/>
            <person name="Lundell T."/>
            <person name="Martin R."/>
            <person name="McLaughlin D.J."/>
            <person name="Morgenstern I."/>
            <person name="Morin E."/>
            <person name="Murat C."/>
            <person name="Nagy L.G."/>
            <person name="Nolan M."/>
            <person name="Ohm R.A."/>
            <person name="Patyshakuliyeva A."/>
            <person name="Rokas A."/>
            <person name="Ruiz-Duenas F.J."/>
            <person name="Sabat G."/>
            <person name="Salamov A."/>
            <person name="Samejima M."/>
            <person name="Schmutz J."/>
            <person name="Slot J.C."/>
            <person name="St John F."/>
            <person name="Stenlid J."/>
            <person name="Sun H."/>
            <person name="Sun S."/>
            <person name="Syed K."/>
            <person name="Tsang A."/>
            <person name="Wiebenga A."/>
            <person name="Young D."/>
            <person name="Pisabarro A."/>
            <person name="Eastwood D.C."/>
            <person name="Martin F."/>
            <person name="Cullen D."/>
            <person name="Grigoriev I.V."/>
            <person name="Hibbett D.S."/>
        </authorList>
    </citation>
    <scope>NUCLEOTIDE SEQUENCE [LARGE SCALE GENOMIC DNA]</scope>
    <source>
        <strain evidence="20 21">ATCC 11539</strain>
    </source>
</reference>
<evidence type="ECO:0000256" key="11">
    <source>
        <dbReference type="ARBA" id="ARBA00023128"/>
    </source>
</evidence>
<dbReference type="Proteomes" id="UP000030669">
    <property type="component" value="Unassembled WGS sequence"/>
</dbReference>
<dbReference type="KEGG" id="gtr:GLOTRDRAFT_54623"/>
<dbReference type="Gene3D" id="3.10.120.10">
    <property type="entry name" value="Cytochrome b5-like heme/steroid binding domain"/>
    <property type="match status" value="1"/>
</dbReference>
<comment type="similarity">
    <text evidence="13">In the C-terminal section; belongs to the FMN-dependent alpha-hydroxy acid dehydrogenase family.</text>
</comment>
<evidence type="ECO:0000256" key="13">
    <source>
        <dbReference type="ARBA" id="ARBA00061137"/>
    </source>
</evidence>
<evidence type="ECO:0000256" key="17">
    <source>
        <dbReference type="SAM" id="MobiDB-lite"/>
    </source>
</evidence>
<evidence type="ECO:0000259" key="19">
    <source>
        <dbReference type="PROSITE" id="PS51349"/>
    </source>
</evidence>
<organism evidence="20 21">
    <name type="scientific">Gloeophyllum trabeum (strain ATCC 11539 / FP-39264 / Madison 617)</name>
    <name type="common">Brown rot fungus</name>
    <dbReference type="NCBI Taxonomy" id="670483"/>
    <lineage>
        <taxon>Eukaryota</taxon>
        <taxon>Fungi</taxon>
        <taxon>Dikarya</taxon>
        <taxon>Basidiomycota</taxon>
        <taxon>Agaricomycotina</taxon>
        <taxon>Agaricomycetes</taxon>
        <taxon>Gloeophyllales</taxon>
        <taxon>Gloeophyllaceae</taxon>
        <taxon>Gloeophyllum</taxon>
    </lineage>
</organism>
<feature type="domain" description="FMN hydroxy acid dehydrogenase" evidence="19">
    <location>
        <begin position="137"/>
        <end position="484"/>
    </location>
</feature>
<dbReference type="GO" id="GO:0004460">
    <property type="term" value="F:L-lactate dehydrogenase (cytochrome) activity"/>
    <property type="evidence" value="ECO:0007669"/>
    <property type="project" value="UniProtKB-EC"/>
</dbReference>
<dbReference type="InterPro" id="IPR036400">
    <property type="entry name" value="Cyt_B5-like_heme/steroid_sf"/>
</dbReference>
<evidence type="ECO:0000256" key="6">
    <source>
        <dbReference type="ARBA" id="ARBA00022630"/>
    </source>
</evidence>